<reference evidence="2 3" key="1">
    <citation type="submission" date="2017-12" db="EMBL/GenBank/DDBJ databases">
        <title>Comparative genomics of Botrytis spp.</title>
        <authorList>
            <person name="Valero-Jimenez C.A."/>
            <person name="Tapia P."/>
            <person name="Veloso J."/>
            <person name="Silva-Moreno E."/>
            <person name="Staats M."/>
            <person name="Valdes J.H."/>
            <person name="Van Kan J.A.L."/>
        </authorList>
    </citation>
    <scope>NUCLEOTIDE SEQUENCE [LARGE SCALE GENOMIC DNA]</scope>
    <source>
        <strain evidence="2 3">MUCL435</strain>
    </source>
</reference>
<feature type="compositionally biased region" description="Basic residues" evidence="1">
    <location>
        <begin position="1"/>
        <end position="10"/>
    </location>
</feature>
<feature type="region of interest" description="Disordered" evidence="1">
    <location>
        <begin position="1"/>
        <end position="73"/>
    </location>
</feature>
<feature type="compositionally biased region" description="Polar residues" evidence="1">
    <location>
        <begin position="87"/>
        <end position="112"/>
    </location>
</feature>
<gene>
    <name evidence="2" type="ORF">BGAL_0103g00280</name>
</gene>
<evidence type="ECO:0000313" key="2">
    <source>
        <dbReference type="EMBL" id="THV51669.1"/>
    </source>
</evidence>
<comment type="caution">
    <text evidence="2">The sequence shown here is derived from an EMBL/GenBank/DDBJ whole genome shotgun (WGS) entry which is preliminary data.</text>
</comment>
<keyword evidence="3" id="KW-1185">Reference proteome</keyword>
<protein>
    <submittedName>
        <fullName evidence="2">Uncharacterized protein</fullName>
    </submittedName>
</protein>
<dbReference type="AlphaFoldDB" id="A0A4S8RBD1"/>
<feature type="compositionally biased region" description="Polar residues" evidence="1">
    <location>
        <begin position="33"/>
        <end position="69"/>
    </location>
</feature>
<dbReference type="OrthoDB" id="3561913at2759"/>
<dbReference type="Proteomes" id="UP000308671">
    <property type="component" value="Unassembled WGS sequence"/>
</dbReference>
<name>A0A4S8RBD1_9HELO</name>
<feature type="compositionally biased region" description="Low complexity" evidence="1">
    <location>
        <begin position="127"/>
        <end position="149"/>
    </location>
</feature>
<accession>A0A4S8RBD1</accession>
<organism evidence="2 3">
    <name type="scientific">Botrytis galanthina</name>
    <dbReference type="NCBI Taxonomy" id="278940"/>
    <lineage>
        <taxon>Eukaryota</taxon>
        <taxon>Fungi</taxon>
        <taxon>Dikarya</taxon>
        <taxon>Ascomycota</taxon>
        <taxon>Pezizomycotina</taxon>
        <taxon>Leotiomycetes</taxon>
        <taxon>Helotiales</taxon>
        <taxon>Sclerotiniaceae</taxon>
        <taxon>Botrytis</taxon>
    </lineage>
</organism>
<proteinExistence type="predicted"/>
<dbReference type="EMBL" id="PQXL01000103">
    <property type="protein sequence ID" value="THV51669.1"/>
    <property type="molecule type" value="Genomic_DNA"/>
</dbReference>
<sequence length="149" mass="16313">MVLRRARRSHQSAPSLETYNAFRAQEPDHRPATQLQVGQSQASAIQSYGTQQVGGFTDGYSHSHTNEQQPVHPAIYPVYRTQYQENLGSSSVSQSWAMQPSTGQTSATQSYIGQPPGGNTGAHSHDYQSGQGSQGGQDYQHYHYQGSGR</sequence>
<evidence type="ECO:0000256" key="1">
    <source>
        <dbReference type="SAM" id="MobiDB-lite"/>
    </source>
</evidence>
<feature type="region of interest" description="Disordered" evidence="1">
    <location>
        <begin position="87"/>
        <end position="149"/>
    </location>
</feature>
<evidence type="ECO:0000313" key="3">
    <source>
        <dbReference type="Proteomes" id="UP000308671"/>
    </source>
</evidence>